<organism evidence="6 7">
    <name type="scientific">Trifolium medium</name>
    <dbReference type="NCBI Taxonomy" id="97028"/>
    <lineage>
        <taxon>Eukaryota</taxon>
        <taxon>Viridiplantae</taxon>
        <taxon>Streptophyta</taxon>
        <taxon>Embryophyta</taxon>
        <taxon>Tracheophyta</taxon>
        <taxon>Spermatophyta</taxon>
        <taxon>Magnoliopsida</taxon>
        <taxon>eudicotyledons</taxon>
        <taxon>Gunneridae</taxon>
        <taxon>Pentapetalae</taxon>
        <taxon>rosids</taxon>
        <taxon>fabids</taxon>
        <taxon>Fabales</taxon>
        <taxon>Fabaceae</taxon>
        <taxon>Papilionoideae</taxon>
        <taxon>50 kb inversion clade</taxon>
        <taxon>NPAAA clade</taxon>
        <taxon>Hologalegina</taxon>
        <taxon>IRL clade</taxon>
        <taxon>Trifolieae</taxon>
        <taxon>Trifolium</taxon>
    </lineage>
</organism>
<dbReference type="AlphaFoldDB" id="A0A392LYW7"/>
<dbReference type="Proteomes" id="UP000265520">
    <property type="component" value="Unassembled WGS sequence"/>
</dbReference>
<comment type="caution">
    <text evidence="6">The sequence shown here is derived from an EMBL/GenBank/DDBJ whole genome shotgun (WGS) entry which is preliminary data.</text>
</comment>
<dbReference type="SUPFAM" id="SSF47459">
    <property type="entry name" value="HLH, helix-loop-helix DNA-binding domain"/>
    <property type="match status" value="1"/>
</dbReference>
<reference evidence="6 7" key="1">
    <citation type="journal article" date="2018" name="Front. Plant Sci.">
        <title>Red Clover (Trifolium pratense) and Zigzag Clover (T. medium) - A Picture of Genomic Similarities and Differences.</title>
        <authorList>
            <person name="Dluhosova J."/>
            <person name="Istvanek J."/>
            <person name="Nedelnik J."/>
            <person name="Repkova J."/>
        </authorList>
    </citation>
    <scope>NUCLEOTIDE SEQUENCE [LARGE SCALE GENOMIC DNA]</scope>
    <source>
        <strain evidence="7">cv. 10/8</strain>
        <tissue evidence="6">Leaf</tissue>
    </source>
</reference>
<dbReference type="EMBL" id="LXQA010000789">
    <property type="protein sequence ID" value="MCH80202.1"/>
    <property type="molecule type" value="Genomic_DNA"/>
</dbReference>
<dbReference type="GO" id="GO:0046983">
    <property type="term" value="F:protein dimerization activity"/>
    <property type="evidence" value="ECO:0007669"/>
    <property type="project" value="InterPro"/>
</dbReference>
<dbReference type="PANTHER" id="PTHR45914">
    <property type="entry name" value="TRANSCRIPTION FACTOR HEC3-RELATED"/>
    <property type="match status" value="1"/>
</dbReference>
<dbReference type="GO" id="GO:0005634">
    <property type="term" value="C:nucleus"/>
    <property type="evidence" value="ECO:0007669"/>
    <property type="project" value="UniProtKB-SubCell"/>
</dbReference>
<evidence type="ECO:0000313" key="7">
    <source>
        <dbReference type="Proteomes" id="UP000265520"/>
    </source>
</evidence>
<dbReference type="InterPro" id="IPR045843">
    <property type="entry name" value="IND-like"/>
</dbReference>
<name>A0A392LYW7_9FABA</name>
<protein>
    <submittedName>
        <fullName evidence="6">Transcription factor bHLH84-like</fullName>
    </submittedName>
</protein>
<dbReference type="PANTHER" id="PTHR45914:SF60">
    <property type="entry name" value="TRANSCRIPTION FACTOR RSL2-LIKE"/>
    <property type="match status" value="1"/>
</dbReference>
<keyword evidence="7" id="KW-1185">Reference proteome</keyword>
<keyword evidence="5" id="KW-0539">Nucleus</keyword>
<keyword evidence="2" id="KW-0805">Transcription regulation</keyword>
<keyword evidence="4" id="KW-0804">Transcription</keyword>
<gene>
    <name evidence="6" type="ORF">A2U01_0000966</name>
</gene>
<dbReference type="GO" id="GO:0003700">
    <property type="term" value="F:DNA-binding transcription factor activity"/>
    <property type="evidence" value="ECO:0007669"/>
    <property type="project" value="InterPro"/>
</dbReference>
<evidence type="ECO:0000256" key="1">
    <source>
        <dbReference type="ARBA" id="ARBA00004123"/>
    </source>
</evidence>
<dbReference type="GO" id="GO:0003677">
    <property type="term" value="F:DNA binding"/>
    <property type="evidence" value="ECO:0007669"/>
    <property type="project" value="UniProtKB-KW"/>
</dbReference>
<evidence type="ECO:0000256" key="4">
    <source>
        <dbReference type="ARBA" id="ARBA00023163"/>
    </source>
</evidence>
<evidence type="ECO:0000256" key="3">
    <source>
        <dbReference type="ARBA" id="ARBA00023125"/>
    </source>
</evidence>
<comment type="subcellular location">
    <subcellularLocation>
        <location evidence="1">Nucleus</location>
    </subcellularLocation>
</comment>
<proteinExistence type="predicted"/>
<sequence>MDSKLMTYKMKQNIWLMFIKPGSLNEVPKNKRKVKCRKNMRCGYISTEENTSPGSQDQTLSSCYSERMNPIQKRRKRINERLRILPKLVHSGTKVDISTMLEEASNMYYTMSQVVTSLGFTVIHHVKIPPRNFNYGKQKASARGEGNIDF</sequence>
<evidence type="ECO:0000256" key="2">
    <source>
        <dbReference type="ARBA" id="ARBA00023015"/>
    </source>
</evidence>
<dbReference type="InterPro" id="IPR036638">
    <property type="entry name" value="HLH_DNA-bd_sf"/>
</dbReference>
<accession>A0A392LYW7</accession>
<keyword evidence="3" id="KW-0238">DNA-binding</keyword>
<evidence type="ECO:0000313" key="6">
    <source>
        <dbReference type="EMBL" id="MCH80202.1"/>
    </source>
</evidence>
<evidence type="ECO:0000256" key="5">
    <source>
        <dbReference type="ARBA" id="ARBA00023242"/>
    </source>
</evidence>